<dbReference type="FunFam" id="1.10.287.130:FF:000001">
    <property type="entry name" value="Two-component sensor histidine kinase"/>
    <property type="match status" value="1"/>
</dbReference>
<dbReference type="InterPro" id="IPR036890">
    <property type="entry name" value="HATPase_C_sf"/>
</dbReference>
<dbReference type="SUPFAM" id="SSF55874">
    <property type="entry name" value="ATPase domain of HSP90 chaperone/DNA topoisomerase II/histidine kinase"/>
    <property type="match status" value="1"/>
</dbReference>
<feature type="domain" description="PAS" evidence="12">
    <location>
        <begin position="674"/>
        <end position="747"/>
    </location>
</feature>
<keyword evidence="3 8" id="KW-0597">Phosphoprotein</keyword>
<dbReference type="SUPFAM" id="SSF52172">
    <property type="entry name" value="CheY-like"/>
    <property type="match status" value="1"/>
</dbReference>
<dbReference type="EC" id="2.7.13.3" evidence="2"/>
<dbReference type="InterPro" id="IPR000014">
    <property type="entry name" value="PAS"/>
</dbReference>
<organism evidence="14 15">
    <name type="scientific">Prosthecodimorpha hirschii</name>
    <dbReference type="NCBI Taxonomy" id="665126"/>
    <lineage>
        <taxon>Bacteria</taxon>
        <taxon>Pseudomonadati</taxon>
        <taxon>Pseudomonadota</taxon>
        <taxon>Alphaproteobacteria</taxon>
        <taxon>Hyphomicrobiales</taxon>
        <taxon>Ancalomicrobiaceae</taxon>
        <taxon>Prosthecodimorpha</taxon>
    </lineage>
</organism>
<feature type="modified residue" description="4-aspartylphosphate" evidence="8">
    <location>
        <position position="1341"/>
    </location>
</feature>
<dbReference type="Pfam" id="PF02518">
    <property type="entry name" value="HATPase_c"/>
    <property type="match status" value="1"/>
</dbReference>
<dbReference type="InterPro" id="IPR036097">
    <property type="entry name" value="HisK_dim/P_sf"/>
</dbReference>
<evidence type="ECO:0000259" key="10">
    <source>
        <dbReference type="PROSITE" id="PS50109"/>
    </source>
</evidence>
<keyword evidence="4" id="KW-0808">Transferase</keyword>
<dbReference type="InterPro" id="IPR001789">
    <property type="entry name" value="Sig_transdc_resp-reg_receiver"/>
</dbReference>
<dbReference type="InterPro" id="IPR001610">
    <property type="entry name" value="PAC"/>
</dbReference>
<dbReference type="PROSITE" id="PS50112">
    <property type="entry name" value="PAS"/>
    <property type="match status" value="4"/>
</dbReference>
<dbReference type="CDD" id="cd00130">
    <property type="entry name" value="PAS"/>
    <property type="match status" value="5"/>
</dbReference>
<evidence type="ECO:0000256" key="1">
    <source>
        <dbReference type="ARBA" id="ARBA00000085"/>
    </source>
</evidence>
<name>A0A0P6VVL0_9HYPH</name>
<dbReference type="SUPFAM" id="SSF47384">
    <property type="entry name" value="Homodimeric domain of signal transducing histidine kinase"/>
    <property type="match status" value="1"/>
</dbReference>
<evidence type="ECO:0000313" key="15">
    <source>
        <dbReference type="Proteomes" id="UP000048984"/>
    </source>
</evidence>
<dbReference type="SMART" id="SM00388">
    <property type="entry name" value="HisKA"/>
    <property type="match status" value="1"/>
</dbReference>
<dbReference type="InterPro" id="IPR004358">
    <property type="entry name" value="Sig_transdc_His_kin-like_C"/>
</dbReference>
<dbReference type="Gene3D" id="3.40.50.2300">
    <property type="match status" value="1"/>
</dbReference>
<dbReference type="PROSITE" id="PS50113">
    <property type="entry name" value="PAC"/>
    <property type="match status" value="5"/>
</dbReference>
<comment type="caution">
    <text evidence="14">The sequence shown here is derived from an EMBL/GenBank/DDBJ whole genome shotgun (WGS) entry which is preliminary data.</text>
</comment>
<evidence type="ECO:0000256" key="2">
    <source>
        <dbReference type="ARBA" id="ARBA00012438"/>
    </source>
</evidence>
<feature type="transmembrane region" description="Helical" evidence="9">
    <location>
        <begin position="126"/>
        <end position="147"/>
    </location>
</feature>
<dbReference type="Pfam" id="PF00512">
    <property type="entry name" value="HisKA"/>
    <property type="match status" value="1"/>
</dbReference>
<keyword evidence="6" id="KW-0902">Two-component regulatory system</keyword>
<dbReference type="Gene3D" id="1.10.287.130">
    <property type="match status" value="1"/>
</dbReference>
<dbReference type="GO" id="GO:0000155">
    <property type="term" value="F:phosphorelay sensor kinase activity"/>
    <property type="evidence" value="ECO:0007669"/>
    <property type="project" value="InterPro"/>
</dbReference>
<dbReference type="STRING" id="665126.ABB55_00700"/>
<feature type="transmembrane region" description="Helical" evidence="9">
    <location>
        <begin position="167"/>
        <end position="186"/>
    </location>
</feature>
<feature type="domain" description="PAS" evidence="12">
    <location>
        <begin position="801"/>
        <end position="872"/>
    </location>
</feature>
<evidence type="ECO:0000256" key="9">
    <source>
        <dbReference type="SAM" id="Phobius"/>
    </source>
</evidence>
<dbReference type="CDD" id="cd00156">
    <property type="entry name" value="REC"/>
    <property type="match status" value="1"/>
</dbReference>
<evidence type="ECO:0000256" key="8">
    <source>
        <dbReference type="PROSITE-ProRule" id="PRU00169"/>
    </source>
</evidence>
<feature type="transmembrane region" description="Helical" evidence="9">
    <location>
        <begin position="268"/>
        <end position="287"/>
    </location>
</feature>
<dbReference type="Gene3D" id="3.30.565.10">
    <property type="entry name" value="Histidine kinase-like ATPase, C-terminal domain"/>
    <property type="match status" value="1"/>
</dbReference>
<evidence type="ECO:0000259" key="12">
    <source>
        <dbReference type="PROSITE" id="PS50112"/>
    </source>
</evidence>
<protein>
    <recommendedName>
        <fullName evidence="2">histidine kinase</fullName>
        <ecNumber evidence="2">2.7.13.3</ecNumber>
    </recommendedName>
</protein>
<accession>A0A0P6VVL0</accession>
<evidence type="ECO:0000256" key="4">
    <source>
        <dbReference type="ARBA" id="ARBA00022679"/>
    </source>
</evidence>
<dbReference type="SMART" id="SM00091">
    <property type="entry name" value="PAS"/>
    <property type="match status" value="5"/>
</dbReference>
<dbReference type="InterPro" id="IPR000700">
    <property type="entry name" value="PAS-assoc_C"/>
</dbReference>
<dbReference type="SMART" id="SM00387">
    <property type="entry name" value="HATPase_c"/>
    <property type="match status" value="1"/>
</dbReference>
<dbReference type="Gene3D" id="3.30.450.20">
    <property type="entry name" value="PAS domain"/>
    <property type="match status" value="5"/>
</dbReference>
<dbReference type="InterPro" id="IPR003661">
    <property type="entry name" value="HisK_dim/P_dom"/>
</dbReference>
<evidence type="ECO:0000256" key="7">
    <source>
        <dbReference type="ARBA" id="ARBA00023136"/>
    </source>
</evidence>
<feature type="domain" description="PAC" evidence="13">
    <location>
        <begin position="499"/>
        <end position="552"/>
    </location>
</feature>
<keyword evidence="7 9" id="KW-0472">Membrane</keyword>
<dbReference type="InterPro" id="IPR005467">
    <property type="entry name" value="His_kinase_dom"/>
</dbReference>
<evidence type="ECO:0000259" key="13">
    <source>
        <dbReference type="PROSITE" id="PS50113"/>
    </source>
</evidence>
<feature type="transmembrane region" description="Helical" evidence="9">
    <location>
        <begin position="198"/>
        <end position="217"/>
    </location>
</feature>
<feature type="domain" description="Response regulatory" evidence="11">
    <location>
        <begin position="1293"/>
        <end position="1405"/>
    </location>
</feature>
<proteinExistence type="predicted"/>
<gene>
    <name evidence="14" type="ORF">ABB55_00700</name>
</gene>
<dbReference type="PRINTS" id="PR00344">
    <property type="entry name" value="BCTRLSENSOR"/>
</dbReference>
<evidence type="ECO:0000256" key="5">
    <source>
        <dbReference type="ARBA" id="ARBA00022777"/>
    </source>
</evidence>
<reference evidence="14 15" key="1">
    <citation type="submission" date="2015-09" db="EMBL/GenBank/DDBJ databases">
        <authorList>
            <person name="Jackson K.R."/>
            <person name="Lunt B.L."/>
            <person name="Fisher J.N.B."/>
            <person name="Gardner A.V."/>
            <person name="Bailey M.E."/>
            <person name="Deus L.M."/>
            <person name="Earl A.S."/>
            <person name="Gibby P.D."/>
            <person name="Hartmann K.A."/>
            <person name="Liu J.E."/>
            <person name="Manci A.M."/>
            <person name="Nielsen D.A."/>
            <person name="Solomon M.B."/>
            <person name="Breakwell D.P."/>
            <person name="Burnett S.H."/>
            <person name="Grose J.H."/>
        </authorList>
    </citation>
    <scope>NUCLEOTIDE SEQUENCE [LARGE SCALE GENOMIC DNA]</scope>
    <source>
        <strain evidence="14 15">16</strain>
    </source>
</reference>
<dbReference type="PROSITE" id="PS50109">
    <property type="entry name" value="HIS_KIN"/>
    <property type="match status" value="1"/>
</dbReference>
<dbReference type="SUPFAM" id="SSF55785">
    <property type="entry name" value="PYP-like sensor domain (PAS domain)"/>
    <property type="match status" value="5"/>
</dbReference>
<feature type="domain" description="PAC" evidence="13">
    <location>
        <begin position="747"/>
        <end position="800"/>
    </location>
</feature>
<dbReference type="InterPro" id="IPR011006">
    <property type="entry name" value="CheY-like_superfamily"/>
</dbReference>
<keyword evidence="15" id="KW-1185">Reference proteome</keyword>
<dbReference type="PANTHER" id="PTHR43047:SF72">
    <property type="entry name" value="OSMOSENSING HISTIDINE PROTEIN KINASE SLN1"/>
    <property type="match status" value="1"/>
</dbReference>
<dbReference type="Pfam" id="PF00072">
    <property type="entry name" value="Response_reg"/>
    <property type="match status" value="1"/>
</dbReference>
<dbReference type="PANTHER" id="PTHR43047">
    <property type="entry name" value="TWO-COMPONENT HISTIDINE PROTEIN KINASE"/>
    <property type="match status" value="1"/>
</dbReference>
<dbReference type="FunFam" id="3.30.565.10:FF:000006">
    <property type="entry name" value="Sensor histidine kinase WalK"/>
    <property type="match status" value="1"/>
</dbReference>
<feature type="domain" description="PAC" evidence="13">
    <location>
        <begin position="363"/>
        <end position="426"/>
    </location>
</feature>
<feature type="domain" description="PAC" evidence="13">
    <location>
        <begin position="621"/>
        <end position="673"/>
    </location>
</feature>
<reference evidence="14 15" key="2">
    <citation type="submission" date="2015-10" db="EMBL/GenBank/DDBJ databases">
        <title>Draft Genome Sequence of Prosthecomicrobium hirschii ATCC 27832.</title>
        <authorList>
            <person name="Daniel J."/>
            <person name="Givan S.A."/>
            <person name="Brun Y.V."/>
            <person name="Brown P.J."/>
        </authorList>
    </citation>
    <scope>NUCLEOTIDE SEQUENCE [LARGE SCALE GENOMIC DNA]</scope>
    <source>
        <strain evidence="14 15">16</strain>
    </source>
</reference>
<feature type="domain" description="PAC" evidence="13">
    <location>
        <begin position="876"/>
        <end position="928"/>
    </location>
</feature>
<feature type="domain" description="Histidine kinase" evidence="10">
    <location>
        <begin position="932"/>
        <end position="1151"/>
    </location>
</feature>
<evidence type="ECO:0000313" key="14">
    <source>
        <dbReference type="EMBL" id="KPL50926.1"/>
    </source>
</evidence>
<comment type="catalytic activity">
    <reaction evidence="1">
        <text>ATP + protein L-histidine = ADP + protein N-phospho-L-histidine.</text>
        <dbReference type="EC" id="2.7.13.3"/>
    </reaction>
</comment>
<dbReference type="InterPro" id="IPR003594">
    <property type="entry name" value="HATPase_dom"/>
</dbReference>
<dbReference type="NCBIfam" id="TIGR00229">
    <property type="entry name" value="sensory_box"/>
    <property type="match status" value="5"/>
</dbReference>
<feature type="domain" description="PAS" evidence="12">
    <location>
        <begin position="299"/>
        <end position="372"/>
    </location>
</feature>
<dbReference type="PROSITE" id="PS50110">
    <property type="entry name" value="RESPONSE_REGULATORY"/>
    <property type="match status" value="1"/>
</dbReference>
<dbReference type="Pfam" id="PF08447">
    <property type="entry name" value="PAS_3"/>
    <property type="match status" value="3"/>
</dbReference>
<keyword evidence="5" id="KW-0418">Kinase</keyword>
<sequence>MRHETESSSESHQVAWWAYPLSPAAAVAVAFVVVAAACLFDHTAGRLLELRITDALVVALLLRRPTLVRPGLVGAFLADAIVGVGFGGDLAALFEAGLHVILDAAALWLVHLRGIDGRRLRSTRDLVETMIVVAVAQPLFGAGIVAAMSEIPDAAGLAFGRTADWPAALLGAASLTPLVLLMGHAVHQRRFAAADLPFFALAAAAAIGIGWVSGLWLRFPFIVTSVPLLVAATRLPAVPLALLSALCMVELTNLVVVGSQPGASDGIVAAAAALTGFLPVALCLLLGELREERRRVSESAGRIRQILDGISGQGYADLDGRGRVVGWNDKMARLTSFAVEDAIGRPFETFFVAADCEAEIPQKLLERAIERGTAWHTGWRMRGDGARFWAKTTLETTKDATGAIVGFVEIVQDLSDLKRSQNALISAERLWGFALGSTGQGVWEHDLITGEMQYSDVYLSMLGVTAETLGNDPAAWKRYIHPEDAGAIAVDPADPADFREREFRLRHADGRWIWVAERRQIVETDDTGRATRIIGVHADITARKLAEEKFRLAVEASPNGLLIVAGDGRIGLANREAERMFGYEPGALLGVGIEDLVPEAHRGEHIARRAAFGGLPIARSMGVRRNISGCRRDGAPVPVEIGLHPISTTEGAHVLCVVTDITDRKRAEAELAFTEARYRTMADHFTDLVCHLDLDFNRTWVSPASFDLLGVTPESLIGATSAKLVHPDDIAEVMRVQRAVANGLDRGNYTARYRHGAGRWVWMSVSLRLIRRSVDGQPTGILKVARDVTRARAAEEALKASEATFRGAMESASIGMALEALAGHWISVNRALGAILGYDEEELLDRDDASELVLPEDRPIDRVHRRRLLAGEISSYQVEKRWQHRSGRPVWTQQSVSLARGSDGSPRHFILQIQDITERKQIEQMKSEFVSMVSHELRTPLTSIRGALGLVLGTMTKTLPPRAHQLIDIAHKNSERLIPLVNDILDLDKIDGGMIQVNLVEVDAVSLIRQVVETTRAYADRFGVALAMRLPAGPVPIHVDEGRFIQVITNLVSNAAKFSPRESTVDVVATPVGETVRISVVDRGPGIAEEFRSRIFGRFAQADSATTRSKGGSGLGLHISRQLVDLMGGQIGFDTVPGEGSTFWVEFPIRRTPSLGAAAAADEPAQTSRGDVLIVACDSAMAEYLATVASEAGFGSRLATTAAEMRSCLMSACVRAILIDQALAAGADGEAFAGLFTTDGPPVALVAAAAEPIDAIEDLRRVAAVWRFDAAEPMRLVHRLRALVEHQVDGLPRILHVEDDVDLTEIIATALRGQAHVVRATRVASALRTLRSESFDMIVIDPDLPDGDGLALLSPHIDRERTCVLVLSADETGERPEAAVARLVKSRISEPQIVATILDLLRDRRPKRVETRHAG</sequence>
<dbReference type="GO" id="GO:0009927">
    <property type="term" value="F:histidine phosphotransfer kinase activity"/>
    <property type="evidence" value="ECO:0007669"/>
    <property type="project" value="TreeGrafter"/>
</dbReference>
<keyword evidence="9" id="KW-1133">Transmembrane helix</keyword>
<dbReference type="EMBL" id="LJYW01000001">
    <property type="protein sequence ID" value="KPL50926.1"/>
    <property type="molecule type" value="Genomic_DNA"/>
</dbReference>
<dbReference type="SMART" id="SM00448">
    <property type="entry name" value="REC"/>
    <property type="match status" value="1"/>
</dbReference>
<dbReference type="InterPro" id="IPR013656">
    <property type="entry name" value="PAS_4"/>
</dbReference>
<dbReference type="Proteomes" id="UP000048984">
    <property type="component" value="Unassembled WGS sequence"/>
</dbReference>
<dbReference type="Pfam" id="PF13426">
    <property type="entry name" value="PAS_9"/>
    <property type="match status" value="1"/>
</dbReference>
<dbReference type="GO" id="GO:0005886">
    <property type="term" value="C:plasma membrane"/>
    <property type="evidence" value="ECO:0007669"/>
    <property type="project" value="TreeGrafter"/>
</dbReference>
<dbReference type="Pfam" id="PF08448">
    <property type="entry name" value="PAS_4"/>
    <property type="match status" value="1"/>
</dbReference>
<feature type="domain" description="PAS" evidence="12">
    <location>
        <begin position="546"/>
        <end position="590"/>
    </location>
</feature>
<evidence type="ECO:0000256" key="3">
    <source>
        <dbReference type="ARBA" id="ARBA00022553"/>
    </source>
</evidence>
<dbReference type="SMART" id="SM00086">
    <property type="entry name" value="PAC"/>
    <property type="match status" value="5"/>
</dbReference>
<dbReference type="InterPro" id="IPR035965">
    <property type="entry name" value="PAS-like_dom_sf"/>
</dbReference>
<evidence type="ECO:0000259" key="11">
    <source>
        <dbReference type="PROSITE" id="PS50110"/>
    </source>
</evidence>
<dbReference type="InterPro" id="IPR013655">
    <property type="entry name" value="PAS_fold_3"/>
</dbReference>
<keyword evidence="9" id="KW-0812">Transmembrane</keyword>
<feature type="transmembrane region" description="Helical" evidence="9">
    <location>
        <begin position="16"/>
        <end position="40"/>
    </location>
</feature>
<feature type="transmembrane region" description="Helical" evidence="9">
    <location>
        <begin position="237"/>
        <end position="256"/>
    </location>
</feature>
<dbReference type="CDD" id="cd00082">
    <property type="entry name" value="HisKA"/>
    <property type="match status" value="1"/>
</dbReference>
<dbReference type="CDD" id="cd16922">
    <property type="entry name" value="HATPase_EvgS-ArcB-TorS-like"/>
    <property type="match status" value="1"/>
</dbReference>
<evidence type="ECO:0000256" key="6">
    <source>
        <dbReference type="ARBA" id="ARBA00023012"/>
    </source>
</evidence>